<protein>
    <recommendedName>
        <fullName evidence="1">VPS9 domain-containing protein</fullName>
    </recommendedName>
</protein>
<dbReference type="AlphaFoldDB" id="A0A397D043"/>
<dbReference type="InterPro" id="IPR037191">
    <property type="entry name" value="VPS9_dom_sf"/>
</dbReference>
<evidence type="ECO:0000313" key="2">
    <source>
        <dbReference type="EMBL" id="RHY53224.1"/>
    </source>
</evidence>
<accession>A0A397D043</accession>
<reference evidence="2 3" key="1">
    <citation type="submission" date="2018-08" db="EMBL/GenBank/DDBJ databases">
        <title>Aphanomyces genome sequencing and annotation.</title>
        <authorList>
            <person name="Minardi D."/>
            <person name="Oidtmann B."/>
            <person name="Van Der Giezen M."/>
            <person name="Studholme D.J."/>
        </authorList>
    </citation>
    <scope>NUCLEOTIDE SEQUENCE [LARGE SCALE GENOMIC DNA]</scope>
    <source>
        <strain evidence="2 3">D2</strain>
    </source>
</reference>
<evidence type="ECO:0000313" key="3">
    <source>
        <dbReference type="Proteomes" id="UP000266643"/>
    </source>
</evidence>
<dbReference type="GO" id="GO:0005829">
    <property type="term" value="C:cytosol"/>
    <property type="evidence" value="ECO:0007669"/>
    <property type="project" value="TreeGrafter"/>
</dbReference>
<dbReference type="Gene3D" id="1.20.1050.80">
    <property type="entry name" value="VPS9 domain"/>
    <property type="match status" value="1"/>
</dbReference>
<feature type="domain" description="VPS9" evidence="1">
    <location>
        <begin position="1"/>
        <end position="113"/>
    </location>
</feature>
<organism evidence="2 3">
    <name type="scientific">Aphanomyces astaci</name>
    <name type="common">Crayfish plague agent</name>
    <dbReference type="NCBI Taxonomy" id="112090"/>
    <lineage>
        <taxon>Eukaryota</taxon>
        <taxon>Sar</taxon>
        <taxon>Stramenopiles</taxon>
        <taxon>Oomycota</taxon>
        <taxon>Saprolegniomycetes</taxon>
        <taxon>Saprolegniales</taxon>
        <taxon>Verrucalvaceae</taxon>
        <taxon>Aphanomyces</taxon>
    </lineage>
</organism>
<feature type="non-terminal residue" evidence="2">
    <location>
        <position position="1"/>
    </location>
</feature>
<evidence type="ECO:0000259" key="1">
    <source>
        <dbReference type="PROSITE" id="PS51205"/>
    </source>
</evidence>
<dbReference type="VEuPathDB" id="FungiDB:H257_09823"/>
<dbReference type="Pfam" id="PF02204">
    <property type="entry name" value="VPS9"/>
    <property type="match status" value="1"/>
</dbReference>
<dbReference type="GO" id="GO:0030139">
    <property type="term" value="C:endocytic vesicle"/>
    <property type="evidence" value="ECO:0007669"/>
    <property type="project" value="TreeGrafter"/>
</dbReference>
<dbReference type="GO" id="GO:0031267">
    <property type="term" value="F:small GTPase binding"/>
    <property type="evidence" value="ECO:0007669"/>
    <property type="project" value="TreeGrafter"/>
</dbReference>
<dbReference type="PANTHER" id="PTHR23101:SF25">
    <property type="entry name" value="GTPASE-ACTIVATING PROTEIN AND VPS9 DOMAIN-CONTAINING PROTEIN 1"/>
    <property type="match status" value="1"/>
</dbReference>
<dbReference type="GO" id="GO:0016192">
    <property type="term" value="P:vesicle-mediated transport"/>
    <property type="evidence" value="ECO:0007669"/>
    <property type="project" value="InterPro"/>
</dbReference>
<comment type="caution">
    <text evidence="2">The sequence shown here is derived from an EMBL/GenBank/DDBJ whole genome shotgun (WGS) entry which is preliminary data.</text>
</comment>
<dbReference type="PROSITE" id="PS51205">
    <property type="entry name" value="VPS9"/>
    <property type="match status" value="1"/>
</dbReference>
<dbReference type="InterPro" id="IPR003123">
    <property type="entry name" value="VPS9"/>
</dbReference>
<dbReference type="PANTHER" id="PTHR23101">
    <property type="entry name" value="RAB GDP/GTP EXCHANGE FACTOR"/>
    <property type="match status" value="1"/>
</dbReference>
<proteinExistence type="predicted"/>
<dbReference type="Proteomes" id="UP000266643">
    <property type="component" value="Unassembled WGS sequence"/>
</dbReference>
<dbReference type="EMBL" id="QUTD01006829">
    <property type="protein sequence ID" value="RHY53224.1"/>
    <property type="molecule type" value="Genomic_DNA"/>
</dbReference>
<sequence length="114" mass="12844">SPSKWKTAIVQLNQMDKYSLPFEKGKALIEAAKSIYTLHAMEHDVAHQLAADDFLPIFIYVVCQSRLRQVLLTRRVVSETMISSVSMGEVGYYSTMLEAAVEFIALFELPTTIT</sequence>
<gene>
    <name evidence="2" type="ORF">DYB30_009946</name>
</gene>
<dbReference type="GO" id="GO:0005085">
    <property type="term" value="F:guanyl-nucleotide exchange factor activity"/>
    <property type="evidence" value="ECO:0007669"/>
    <property type="project" value="InterPro"/>
</dbReference>
<dbReference type="SMART" id="SM00167">
    <property type="entry name" value="VPS9"/>
    <property type="match status" value="1"/>
</dbReference>
<dbReference type="InterPro" id="IPR045046">
    <property type="entry name" value="Vps9-like"/>
</dbReference>
<dbReference type="SUPFAM" id="SSF109993">
    <property type="entry name" value="VPS9 domain"/>
    <property type="match status" value="1"/>
</dbReference>
<name>A0A397D043_APHAT</name>